<dbReference type="GO" id="GO:0005789">
    <property type="term" value="C:endoplasmic reticulum membrane"/>
    <property type="evidence" value="ECO:0007669"/>
    <property type="project" value="TreeGrafter"/>
</dbReference>
<keyword evidence="3" id="KW-0812">Transmembrane</keyword>
<dbReference type="EMBL" id="OV725077">
    <property type="protein sequence ID" value="CAH1388687.1"/>
    <property type="molecule type" value="Genomic_DNA"/>
</dbReference>
<sequence>MTDYSKITYFCIFVYLSVCCYKDLCVQTSGEKQIPITKVGLNTNIGPTLKFLYCYSCGYRKAFEDYSNIIRHKYPEISITGGNYEPSAFHLLIARSLGFLKMAIIVSILFGINLFTYLGTEQPNWWSWCTSNKIYSCLLIFFVCNAIEGHFISTGAFEISINDIPVWSKLETGRIPQPPELFQIIENHMRLDDSIDLKQNGFPK</sequence>
<dbReference type="PANTHER" id="PTHR13544:SF0">
    <property type="entry name" value="THIOREDOXIN REDUCTASE-LIKE SELENOPROTEIN T"/>
    <property type="match status" value="1"/>
</dbReference>
<dbReference type="AlphaFoldDB" id="A0A9P0DXM5"/>
<dbReference type="Gene3D" id="3.40.30.10">
    <property type="entry name" value="Glutaredoxin"/>
    <property type="match status" value="1"/>
</dbReference>
<dbReference type="InterPro" id="IPR036249">
    <property type="entry name" value="Thioredoxin-like_sf"/>
</dbReference>
<accession>A0A9P0DXM5</accession>
<feature type="transmembrane region" description="Helical" evidence="3">
    <location>
        <begin position="99"/>
        <end position="119"/>
    </location>
</feature>
<dbReference type="Proteomes" id="UP001152798">
    <property type="component" value="Chromosome 1"/>
</dbReference>
<keyword evidence="3" id="KW-1133">Transmembrane helix</keyword>
<evidence type="ECO:0008006" key="6">
    <source>
        <dbReference type="Google" id="ProtNLM"/>
    </source>
</evidence>
<evidence type="ECO:0000256" key="1">
    <source>
        <dbReference type="ARBA" id="ARBA00022729"/>
    </source>
</evidence>
<dbReference type="OrthoDB" id="60822at2759"/>
<reference evidence="4" key="1">
    <citation type="submission" date="2022-01" db="EMBL/GenBank/DDBJ databases">
        <authorList>
            <person name="King R."/>
        </authorList>
    </citation>
    <scope>NUCLEOTIDE SEQUENCE</scope>
</reference>
<evidence type="ECO:0000313" key="4">
    <source>
        <dbReference type="EMBL" id="CAH1388687.1"/>
    </source>
</evidence>
<dbReference type="NCBIfam" id="TIGR02174">
    <property type="entry name" value="CXXU_selWTH"/>
    <property type="match status" value="1"/>
</dbReference>
<dbReference type="GO" id="GO:0045454">
    <property type="term" value="P:cell redox homeostasis"/>
    <property type="evidence" value="ECO:0007669"/>
    <property type="project" value="TreeGrafter"/>
</dbReference>
<feature type="transmembrane region" description="Helical" evidence="3">
    <location>
        <begin position="125"/>
        <end position="147"/>
    </location>
</feature>
<evidence type="ECO:0000313" key="5">
    <source>
        <dbReference type="Proteomes" id="UP001152798"/>
    </source>
</evidence>
<keyword evidence="2" id="KW-0676">Redox-active center</keyword>
<dbReference type="InterPro" id="IPR011893">
    <property type="entry name" value="Selenoprotein_Rdx-typ"/>
</dbReference>
<evidence type="ECO:0000256" key="2">
    <source>
        <dbReference type="ARBA" id="ARBA00023284"/>
    </source>
</evidence>
<dbReference type="Pfam" id="PF10262">
    <property type="entry name" value="Rdx"/>
    <property type="match status" value="1"/>
</dbReference>
<dbReference type="InterPro" id="IPR019389">
    <property type="entry name" value="Selenoprotein_T"/>
</dbReference>
<keyword evidence="3" id="KW-0472">Membrane</keyword>
<dbReference type="SUPFAM" id="SSF52833">
    <property type="entry name" value="Thioredoxin-like"/>
    <property type="match status" value="1"/>
</dbReference>
<protein>
    <recommendedName>
        <fullName evidence="6">SelT-like protein</fullName>
    </recommendedName>
</protein>
<keyword evidence="5" id="KW-1185">Reference proteome</keyword>
<dbReference type="PANTHER" id="PTHR13544">
    <property type="entry name" value="SELENOPROTEIN T"/>
    <property type="match status" value="1"/>
</dbReference>
<gene>
    <name evidence="4" type="ORF">NEZAVI_LOCUS251</name>
</gene>
<organism evidence="4 5">
    <name type="scientific">Nezara viridula</name>
    <name type="common">Southern green stink bug</name>
    <name type="synonym">Cimex viridulus</name>
    <dbReference type="NCBI Taxonomy" id="85310"/>
    <lineage>
        <taxon>Eukaryota</taxon>
        <taxon>Metazoa</taxon>
        <taxon>Ecdysozoa</taxon>
        <taxon>Arthropoda</taxon>
        <taxon>Hexapoda</taxon>
        <taxon>Insecta</taxon>
        <taxon>Pterygota</taxon>
        <taxon>Neoptera</taxon>
        <taxon>Paraneoptera</taxon>
        <taxon>Hemiptera</taxon>
        <taxon>Heteroptera</taxon>
        <taxon>Panheteroptera</taxon>
        <taxon>Pentatomomorpha</taxon>
        <taxon>Pentatomoidea</taxon>
        <taxon>Pentatomidae</taxon>
        <taxon>Pentatominae</taxon>
        <taxon>Nezara</taxon>
    </lineage>
</organism>
<evidence type="ECO:0000256" key="3">
    <source>
        <dbReference type="SAM" id="Phobius"/>
    </source>
</evidence>
<keyword evidence="1" id="KW-0732">Signal</keyword>
<proteinExistence type="predicted"/>
<name>A0A9P0DXM5_NEZVI</name>
<dbReference type="GO" id="GO:0004791">
    <property type="term" value="F:thioredoxin-disulfide reductase (NADPH) activity"/>
    <property type="evidence" value="ECO:0007669"/>
    <property type="project" value="TreeGrafter"/>
</dbReference>